<keyword evidence="4" id="KW-1185">Reference proteome</keyword>
<gene>
    <name evidence="3" type="ORF">I0K15_00980</name>
</gene>
<dbReference type="Proteomes" id="UP000594800">
    <property type="component" value="Chromosome"/>
</dbReference>
<dbReference type="EMBL" id="CP064942">
    <property type="protein sequence ID" value="QPH54387.1"/>
    <property type="molecule type" value="Genomic_DNA"/>
</dbReference>
<evidence type="ECO:0000256" key="1">
    <source>
        <dbReference type="SAM" id="SignalP"/>
    </source>
</evidence>
<dbReference type="PANTHER" id="PTHR31157">
    <property type="entry name" value="SCP DOMAIN-CONTAINING PROTEIN"/>
    <property type="match status" value="1"/>
</dbReference>
<dbReference type="AlphaFoldDB" id="A0A7S9LSE8"/>
<feature type="domain" description="SCP" evidence="2">
    <location>
        <begin position="49"/>
        <end position="207"/>
    </location>
</feature>
<keyword evidence="1" id="KW-0732">Signal</keyword>
<dbReference type="Gene3D" id="3.40.33.10">
    <property type="entry name" value="CAP"/>
    <property type="match status" value="1"/>
</dbReference>
<evidence type="ECO:0000313" key="4">
    <source>
        <dbReference type="Proteomes" id="UP000594800"/>
    </source>
</evidence>
<dbReference type="Pfam" id="PF00188">
    <property type="entry name" value="CAP"/>
    <property type="match status" value="1"/>
</dbReference>
<dbReference type="InterPro" id="IPR035940">
    <property type="entry name" value="CAP_sf"/>
</dbReference>
<dbReference type="CDD" id="cd05379">
    <property type="entry name" value="CAP_bacterial"/>
    <property type="match status" value="1"/>
</dbReference>
<evidence type="ECO:0000259" key="2">
    <source>
        <dbReference type="Pfam" id="PF00188"/>
    </source>
</evidence>
<dbReference type="PROSITE" id="PS51257">
    <property type="entry name" value="PROKAR_LIPOPROTEIN"/>
    <property type="match status" value="1"/>
</dbReference>
<dbReference type="KEGG" id="poz:I0K15_00980"/>
<dbReference type="InterPro" id="IPR014044">
    <property type="entry name" value="CAP_dom"/>
</dbReference>
<feature type="chain" id="PRO_5032344976" description="SCP domain-containing protein" evidence="1">
    <location>
        <begin position="20"/>
        <end position="222"/>
    </location>
</feature>
<protein>
    <recommendedName>
        <fullName evidence="2">SCP domain-containing protein</fullName>
    </recommendedName>
</protein>
<reference evidence="3 4" key="1">
    <citation type="submission" date="2020-11" db="EMBL/GenBank/DDBJ databases">
        <title>Description of Pontivivens ytuae sp. nov. isolated from deep sea sediment of Mariana Trench.</title>
        <authorList>
            <person name="Wang Z."/>
            <person name="Sun Q.-L."/>
            <person name="Xu X.-D."/>
            <person name="Tang Y.-Z."/>
            <person name="Zhang J."/>
        </authorList>
    </citation>
    <scope>NUCLEOTIDE SEQUENCE [LARGE SCALE GENOMIC DNA]</scope>
    <source>
        <strain evidence="3 4">MT2928</strain>
    </source>
</reference>
<dbReference type="RefSeq" id="WP_196103596.1">
    <property type="nucleotide sequence ID" value="NZ_CP064942.1"/>
</dbReference>
<accession>A0A7S9LSE8</accession>
<organism evidence="3 4">
    <name type="scientific">Pontivivens ytuae</name>
    <dbReference type="NCBI Taxonomy" id="2789856"/>
    <lineage>
        <taxon>Bacteria</taxon>
        <taxon>Pseudomonadati</taxon>
        <taxon>Pseudomonadota</taxon>
        <taxon>Alphaproteobacteria</taxon>
        <taxon>Rhodobacterales</taxon>
        <taxon>Paracoccaceae</taxon>
        <taxon>Pontivivens</taxon>
    </lineage>
</organism>
<dbReference type="SUPFAM" id="SSF55797">
    <property type="entry name" value="PR-1-like"/>
    <property type="match status" value="1"/>
</dbReference>
<sequence>MLRIFTLIFALALPGAALACQPLPLGSQFDVELPRDGSHNPALFNLAVLHAVNTARCNAGLPLLAVEPGLNNAAQKHSDDMVRLGFFDHASPVPGRETLVARVQAEGLQPNRVAENIGQDYMVQYEQGRDYRVLSAAECRFTYERGVGLTDRAQGLVGRTPAEIPRQTYASAGRSLVEGWLASSEHRSNLLDPAFSRHGAGFAVTEEETLCGRLIATQVLLQ</sequence>
<dbReference type="PANTHER" id="PTHR31157:SF1">
    <property type="entry name" value="SCP DOMAIN-CONTAINING PROTEIN"/>
    <property type="match status" value="1"/>
</dbReference>
<name>A0A7S9LSE8_9RHOB</name>
<feature type="signal peptide" evidence="1">
    <location>
        <begin position="1"/>
        <end position="19"/>
    </location>
</feature>
<proteinExistence type="predicted"/>
<evidence type="ECO:0000313" key="3">
    <source>
        <dbReference type="EMBL" id="QPH54387.1"/>
    </source>
</evidence>